<accession>A0A9P0GX54</accession>
<feature type="region of interest" description="Disordered" evidence="7">
    <location>
        <begin position="432"/>
        <end position="455"/>
    </location>
</feature>
<keyword evidence="6" id="KW-0325">Glycoprotein</keyword>
<feature type="transmembrane region" description="Helical" evidence="8">
    <location>
        <begin position="48"/>
        <end position="74"/>
    </location>
</feature>
<dbReference type="EMBL" id="OV725077">
    <property type="protein sequence ID" value="CAH1389353.1"/>
    <property type="molecule type" value="Genomic_DNA"/>
</dbReference>
<comment type="subcellular location">
    <subcellularLocation>
        <location evidence="1">Membrane</location>
        <topology evidence="1">Multi-pass membrane protein</topology>
    </subcellularLocation>
</comment>
<dbReference type="OrthoDB" id="8188647at2759"/>
<gene>
    <name evidence="9" type="ORF">NEZAVI_LOCUS772</name>
</gene>
<feature type="transmembrane region" description="Helical" evidence="8">
    <location>
        <begin position="86"/>
        <end position="111"/>
    </location>
</feature>
<keyword evidence="5 8" id="KW-0472">Membrane</keyword>
<evidence type="ECO:0000256" key="7">
    <source>
        <dbReference type="SAM" id="MobiDB-lite"/>
    </source>
</evidence>
<evidence type="ECO:0000313" key="9">
    <source>
        <dbReference type="EMBL" id="CAH1389353.1"/>
    </source>
</evidence>
<keyword evidence="4 8" id="KW-1133">Transmembrane helix</keyword>
<evidence type="ECO:0000256" key="2">
    <source>
        <dbReference type="ARBA" id="ARBA00006058"/>
    </source>
</evidence>
<evidence type="ECO:0000256" key="4">
    <source>
        <dbReference type="ARBA" id="ARBA00022989"/>
    </source>
</evidence>
<name>A0A9P0GX54_NEZVI</name>
<evidence type="ECO:0000256" key="3">
    <source>
        <dbReference type="ARBA" id="ARBA00022692"/>
    </source>
</evidence>
<dbReference type="InterPro" id="IPR008795">
    <property type="entry name" value="Prominin"/>
</dbReference>
<feature type="transmembrane region" description="Helical" evidence="8">
    <location>
        <begin position="396"/>
        <end position="415"/>
    </location>
</feature>
<dbReference type="Proteomes" id="UP001152798">
    <property type="component" value="Chromosome 1"/>
</dbReference>
<dbReference type="AlphaFoldDB" id="A0A9P0GX54"/>
<comment type="similarity">
    <text evidence="2">Belongs to the prominin family.</text>
</comment>
<keyword evidence="3 8" id="KW-0812">Transmembrane</keyword>
<evidence type="ECO:0000313" key="10">
    <source>
        <dbReference type="Proteomes" id="UP001152798"/>
    </source>
</evidence>
<dbReference type="PANTHER" id="PTHR22730">
    <property type="entry name" value="PROMININ PROM PROTEIN"/>
    <property type="match status" value="1"/>
</dbReference>
<evidence type="ECO:0000256" key="5">
    <source>
        <dbReference type="ARBA" id="ARBA00023136"/>
    </source>
</evidence>
<dbReference type="Pfam" id="PF05478">
    <property type="entry name" value="Prominin"/>
    <property type="match status" value="1"/>
</dbReference>
<keyword evidence="10" id="KW-1185">Reference proteome</keyword>
<protein>
    <submittedName>
        <fullName evidence="9">Uncharacterized protein</fullName>
    </submittedName>
</protein>
<feature type="compositionally biased region" description="Polar residues" evidence="7">
    <location>
        <begin position="432"/>
        <end position="441"/>
    </location>
</feature>
<dbReference type="GO" id="GO:0016020">
    <property type="term" value="C:membrane"/>
    <property type="evidence" value="ECO:0007669"/>
    <property type="project" value="UniProtKB-SubCell"/>
</dbReference>
<evidence type="ECO:0000256" key="6">
    <source>
        <dbReference type="ARBA" id="ARBA00023180"/>
    </source>
</evidence>
<evidence type="ECO:0000256" key="8">
    <source>
        <dbReference type="SAM" id="Phobius"/>
    </source>
</evidence>
<sequence length="455" mass="51392">MIQLNHQRTILYNSATSFNKAKQNVHSDLEDIGVKIPPAFHSIQYIDYWRWLIGLVSAISVLYIWSLLTGATCCGCCGSEKSSSPTLIVTVILVSLFSFFLWIFMITIFIIGGHAEVFICQALEKESDLSTFSKIIDTGGILTESGGSYLSSLLLGNGSISMPFGKVIQKCERNESAYGALNLKNLLDIGDLTNITKWTNIMQQMQQIQVNIQTFEILTPSLHTKLTDLMQGLKINISGYRAQVSGPVSNDLETFANQLTSAANQIGDINIAAQLETLAEKSRRIITTYIKDLEQHKENLIYQLTALELKINPLLVQVNQSLAHMKAIQYFIKNQGDRIAQEALDLYTSRMLNYLEQYHKFVQENLKNIPCKSLYDLYNYVNIAVCRLIIDPLNGFWFSTLWCLIIFLIETPICLKLIDYYSQAIEDSDMSTSQSYTNGSENGEWMPEARERGGW</sequence>
<reference evidence="9" key="1">
    <citation type="submission" date="2022-01" db="EMBL/GenBank/DDBJ databases">
        <authorList>
            <person name="King R."/>
        </authorList>
    </citation>
    <scope>NUCLEOTIDE SEQUENCE</scope>
</reference>
<organism evidence="9 10">
    <name type="scientific">Nezara viridula</name>
    <name type="common">Southern green stink bug</name>
    <name type="synonym">Cimex viridulus</name>
    <dbReference type="NCBI Taxonomy" id="85310"/>
    <lineage>
        <taxon>Eukaryota</taxon>
        <taxon>Metazoa</taxon>
        <taxon>Ecdysozoa</taxon>
        <taxon>Arthropoda</taxon>
        <taxon>Hexapoda</taxon>
        <taxon>Insecta</taxon>
        <taxon>Pterygota</taxon>
        <taxon>Neoptera</taxon>
        <taxon>Paraneoptera</taxon>
        <taxon>Hemiptera</taxon>
        <taxon>Heteroptera</taxon>
        <taxon>Panheteroptera</taxon>
        <taxon>Pentatomomorpha</taxon>
        <taxon>Pentatomoidea</taxon>
        <taxon>Pentatomidae</taxon>
        <taxon>Pentatominae</taxon>
        <taxon>Nezara</taxon>
    </lineage>
</organism>
<dbReference type="PANTHER" id="PTHR22730:SF1">
    <property type="entry name" value="PROMININ-LIKE PROTEIN"/>
    <property type="match status" value="1"/>
</dbReference>
<evidence type="ECO:0000256" key="1">
    <source>
        <dbReference type="ARBA" id="ARBA00004141"/>
    </source>
</evidence>
<proteinExistence type="inferred from homology"/>